<dbReference type="EMBL" id="DUZY01000008">
    <property type="protein sequence ID" value="DAD49071.1"/>
    <property type="molecule type" value="Genomic_DNA"/>
</dbReference>
<organism evidence="2 3">
    <name type="scientific">Nelumbo nucifera</name>
    <name type="common">Sacred lotus</name>
    <dbReference type="NCBI Taxonomy" id="4432"/>
    <lineage>
        <taxon>Eukaryota</taxon>
        <taxon>Viridiplantae</taxon>
        <taxon>Streptophyta</taxon>
        <taxon>Embryophyta</taxon>
        <taxon>Tracheophyta</taxon>
        <taxon>Spermatophyta</taxon>
        <taxon>Magnoliopsida</taxon>
        <taxon>Proteales</taxon>
        <taxon>Nelumbonaceae</taxon>
        <taxon>Nelumbo</taxon>
    </lineage>
</organism>
<comment type="caution">
    <text evidence="2">The sequence shown here is derived from an EMBL/GenBank/DDBJ whole genome shotgun (WGS) entry which is preliminary data.</text>
</comment>
<reference evidence="2 3" key="1">
    <citation type="journal article" date="2020" name="Mol. Biol. Evol.">
        <title>Distinct Expression and Methylation Patterns for Genes with Different Fates following a Single Whole-Genome Duplication in Flowering Plants.</title>
        <authorList>
            <person name="Shi T."/>
            <person name="Rahmani R.S."/>
            <person name="Gugger P.F."/>
            <person name="Wang M."/>
            <person name="Li H."/>
            <person name="Zhang Y."/>
            <person name="Li Z."/>
            <person name="Wang Q."/>
            <person name="Van de Peer Y."/>
            <person name="Marchal K."/>
            <person name="Chen J."/>
        </authorList>
    </citation>
    <scope>NUCLEOTIDE SEQUENCE [LARGE SCALE GENOMIC DNA]</scope>
    <source>
        <tissue evidence="2">Leaf</tissue>
    </source>
</reference>
<name>A0A822ZZW5_NELNU</name>
<accession>A0A822ZZW5</accession>
<evidence type="ECO:0000313" key="2">
    <source>
        <dbReference type="EMBL" id="DAD49071.1"/>
    </source>
</evidence>
<feature type="region of interest" description="Disordered" evidence="1">
    <location>
        <begin position="1"/>
        <end position="29"/>
    </location>
</feature>
<dbReference type="AlphaFoldDB" id="A0A822ZZW5"/>
<sequence>MQEDGLLEFTQTPFHDNPANAYSMHQRGY</sequence>
<proteinExistence type="predicted"/>
<evidence type="ECO:0000313" key="3">
    <source>
        <dbReference type="Proteomes" id="UP000607653"/>
    </source>
</evidence>
<protein>
    <submittedName>
        <fullName evidence="2">Uncharacterized protein</fullName>
    </submittedName>
</protein>
<gene>
    <name evidence="2" type="ORF">HUJ06_019008</name>
</gene>
<evidence type="ECO:0000256" key="1">
    <source>
        <dbReference type="SAM" id="MobiDB-lite"/>
    </source>
</evidence>
<keyword evidence="3" id="KW-1185">Reference proteome</keyword>
<dbReference type="Proteomes" id="UP000607653">
    <property type="component" value="Unassembled WGS sequence"/>
</dbReference>